<sequence>MAFLTTMGRKSGEWRVTPLLSVQVGEEWIVTGSNGGQARMPGWVFNARSDSRCTFEVDGETWSGHIFEATGEERDRLYSALTSVWKLYPMYERKAGRYIPVFRVTRGAQASS</sequence>
<dbReference type="GO" id="GO:0016491">
    <property type="term" value="F:oxidoreductase activity"/>
    <property type="evidence" value="ECO:0007669"/>
    <property type="project" value="InterPro"/>
</dbReference>
<protein>
    <submittedName>
        <fullName evidence="3">Unannotated protein</fullName>
    </submittedName>
</protein>
<dbReference type="InterPro" id="IPR004378">
    <property type="entry name" value="F420H2_quin_Rdtase"/>
</dbReference>
<evidence type="ECO:0000256" key="2">
    <source>
        <dbReference type="ARBA" id="ARBA00049106"/>
    </source>
</evidence>
<proteinExistence type="inferred from homology"/>
<dbReference type="GO" id="GO:0070967">
    <property type="term" value="F:coenzyme F420 binding"/>
    <property type="evidence" value="ECO:0007669"/>
    <property type="project" value="TreeGrafter"/>
</dbReference>
<evidence type="ECO:0000256" key="1">
    <source>
        <dbReference type="ARBA" id="ARBA00008710"/>
    </source>
</evidence>
<accession>A0A6J7FZQ7</accession>
<comment type="catalytic activity">
    <reaction evidence="2">
        <text>oxidized coenzyme F420-(gamma-L-Glu)(n) + a quinol + H(+) = reduced coenzyme F420-(gamma-L-Glu)(n) + a quinone</text>
        <dbReference type="Rhea" id="RHEA:39663"/>
        <dbReference type="Rhea" id="RHEA-COMP:12939"/>
        <dbReference type="Rhea" id="RHEA-COMP:14378"/>
        <dbReference type="ChEBI" id="CHEBI:15378"/>
        <dbReference type="ChEBI" id="CHEBI:24646"/>
        <dbReference type="ChEBI" id="CHEBI:132124"/>
        <dbReference type="ChEBI" id="CHEBI:133980"/>
        <dbReference type="ChEBI" id="CHEBI:139511"/>
    </reaction>
</comment>
<dbReference type="AlphaFoldDB" id="A0A6J7FZQ7"/>
<gene>
    <name evidence="3" type="ORF">UFOPK3610_00133</name>
</gene>
<evidence type="ECO:0000313" key="3">
    <source>
        <dbReference type="EMBL" id="CAB4901167.1"/>
    </source>
</evidence>
<dbReference type="InterPro" id="IPR012349">
    <property type="entry name" value="Split_barrel_FMN-bd"/>
</dbReference>
<reference evidence="3" key="1">
    <citation type="submission" date="2020-05" db="EMBL/GenBank/DDBJ databases">
        <authorList>
            <person name="Chiriac C."/>
            <person name="Salcher M."/>
            <person name="Ghai R."/>
            <person name="Kavagutti S V."/>
        </authorList>
    </citation>
    <scope>NUCLEOTIDE SEQUENCE</scope>
</reference>
<dbReference type="PANTHER" id="PTHR39428:SF1">
    <property type="entry name" value="F420H(2)-DEPENDENT QUINONE REDUCTASE RV1261C"/>
    <property type="match status" value="1"/>
</dbReference>
<dbReference type="EMBL" id="CAFBMR010000002">
    <property type="protein sequence ID" value="CAB4901167.1"/>
    <property type="molecule type" value="Genomic_DNA"/>
</dbReference>
<dbReference type="NCBIfam" id="TIGR00026">
    <property type="entry name" value="hi_GC_TIGR00026"/>
    <property type="match status" value="1"/>
</dbReference>
<dbReference type="Pfam" id="PF04075">
    <property type="entry name" value="F420H2_quin_red"/>
    <property type="match status" value="1"/>
</dbReference>
<dbReference type="GO" id="GO:0005886">
    <property type="term" value="C:plasma membrane"/>
    <property type="evidence" value="ECO:0007669"/>
    <property type="project" value="TreeGrafter"/>
</dbReference>
<dbReference type="PANTHER" id="PTHR39428">
    <property type="entry name" value="F420H(2)-DEPENDENT QUINONE REDUCTASE RV1261C"/>
    <property type="match status" value="1"/>
</dbReference>
<organism evidence="3">
    <name type="scientific">freshwater metagenome</name>
    <dbReference type="NCBI Taxonomy" id="449393"/>
    <lineage>
        <taxon>unclassified sequences</taxon>
        <taxon>metagenomes</taxon>
        <taxon>ecological metagenomes</taxon>
    </lineage>
</organism>
<comment type="similarity">
    <text evidence="1">Belongs to the F420H(2)-dependent quinone reductase family.</text>
</comment>
<dbReference type="Gene3D" id="2.30.110.10">
    <property type="entry name" value="Electron Transport, Fmn-binding Protein, Chain A"/>
    <property type="match status" value="1"/>
</dbReference>
<name>A0A6J7FZQ7_9ZZZZ</name>